<dbReference type="InterPro" id="IPR014044">
    <property type="entry name" value="CAP_dom"/>
</dbReference>
<comment type="caution">
    <text evidence="2">The sequence shown here is derived from an EMBL/GenBank/DDBJ whole genome shotgun (WGS) entry which is preliminary data.</text>
</comment>
<organism evidence="2 3">
    <name type="scientific">Rhipicephalus sanguineus</name>
    <name type="common">Brown dog tick</name>
    <name type="synonym">Ixodes sanguineus</name>
    <dbReference type="NCBI Taxonomy" id="34632"/>
    <lineage>
        <taxon>Eukaryota</taxon>
        <taxon>Metazoa</taxon>
        <taxon>Ecdysozoa</taxon>
        <taxon>Arthropoda</taxon>
        <taxon>Chelicerata</taxon>
        <taxon>Arachnida</taxon>
        <taxon>Acari</taxon>
        <taxon>Parasitiformes</taxon>
        <taxon>Ixodida</taxon>
        <taxon>Ixodoidea</taxon>
        <taxon>Ixodidae</taxon>
        <taxon>Rhipicephalinae</taxon>
        <taxon>Rhipicephalus</taxon>
        <taxon>Rhipicephalus</taxon>
    </lineage>
</organism>
<gene>
    <name evidence="2" type="ORF">HPB52_014731</name>
</gene>
<feature type="domain" description="SCP" evidence="1">
    <location>
        <begin position="72"/>
        <end position="232"/>
    </location>
</feature>
<dbReference type="PRINTS" id="PR00837">
    <property type="entry name" value="V5TPXLIKE"/>
</dbReference>
<dbReference type="Gene3D" id="3.40.33.10">
    <property type="entry name" value="CAP"/>
    <property type="match status" value="1"/>
</dbReference>
<protein>
    <recommendedName>
        <fullName evidence="1">SCP domain-containing protein</fullName>
    </recommendedName>
</protein>
<dbReference type="EMBL" id="JABSTV010001250">
    <property type="protein sequence ID" value="KAH7957053.1"/>
    <property type="molecule type" value="Genomic_DNA"/>
</dbReference>
<reference evidence="2" key="2">
    <citation type="submission" date="2021-09" db="EMBL/GenBank/DDBJ databases">
        <authorList>
            <person name="Jia N."/>
            <person name="Wang J."/>
            <person name="Shi W."/>
            <person name="Du L."/>
            <person name="Sun Y."/>
            <person name="Zhan W."/>
            <person name="Jiang J."/>
            <person name="Wang Q."/>
            <person name="Zhang B."/>
            <person name="Ji P."/>
            <person name="Sakyi L.B."/>
            <person name="Cui X."/>
            <person name="Yuan T."/>
            <person name="Jiang B."/>
            <person name="Yang W."/>
            <person name="Lam T.T.-Y."/>
            <person name="Chang Q."/>
            <person name="Ding S."/>
            <person name="Wang X."/>
            <person name="Zhu J."/>
            <person name="Ruan X."/>
            <person name="Zhao L."/>
            <person name="Wei J."/>
            <person name="Que T."/>
            <person name="Du C."/>
            <person name="Cheng J."/>
            <person name="Dai P."/>
            <person name="Han X."/>
            <person name="Huang E."/>
            <person name="Gao Y."/>
            <person name="Liu J."/>
            <person name="Shao H."/>
            <person name="Ye R."/>
            <person name="Li L."/>
            <person name="Wei W."/>
            <person name="Wang X."/>
            <person name="Wang C."/>
            <person name="Huo Q."/>
            <person name="Li W."/>
            <person name="Guo W."/>
            <person name="Chen H."/>
            <person name="Chen S."/>
            <person name="Zhou L."/>
            <person name="Zhou L."/>
            <person name="Ni X."/>
            <person name="Tian J."/>
            <person name="Zhou Y."/>
            <person name="Sheng Y."/>
            <person name="Liu T."/>
            <person name="Pan Y."/>
            <person name="Xia L."/>
            <person name="Li J."/>
            <person name="Zhao F."/>
            <person name="Cao W."/>
        </authorList>
    </citation>
    <scope>NUCLEOTIDE SEQUENCE</scope>
    <source>
        <strain evidence="2">Rsan-2018</strain>
        <tissue evidence="2">Larvae</tissue>
    </source>
</reference>
<proteinExistence type="predicted"/>
<evidence type="ECO:0000313" key="3">
    <source>
        <dbReference type="Proteomes" id="UP000821837"/>
    </source>
</evidence>
<dbReference type="InterPro" id="IPR001283">
    <property type="entry name" value="CRISP-related"/>
</dbReference>
<dbReference type="SMART" id="SM00198">
    <property type="entry name" value="SCP"/>
    <property type="match status" value="1"/>
</dbReference>
<sequence>MRGCLRVRLLLGSTLLYSTLLLFLLVSATQKPHGVSAKRAFERRDNLVVSWLHPPAPFLLPCTVRKRGFNSDQQAALIKAHNEYRGLVAKGELPGFEAAADMCETTWDPDLADLAQSYVEQCAPQAKVPQARNFIEEGQNLCVQTLPGSGNDTGFEACITAWFSEHSDCPKGIVRSYRNTSDRDGPSCEHFTQLVWSRSRYVGCGFALVKSSDGAMRNLYACNYDEPGNRPGTAVYLPGPACSSCPMYTKCATQQGLCQIDLHSMGQYDDDGPTEGPKRSRGDATFSLTWMLATSVAALVCTAVLSRAQ</sequence>
<dbReference type="SUPFAM" id="SSF55797">
    <property type="entry name" value="PR-1-like"/>
    <property type="match status" value="1"/>
</dbReference>
<keyword evidence="3" id="KW-1185">Reference proteome</keyword>
<dbReference type="PROSITE" id="PS01009">
    <property type="entry name" value="CRISP_1"/>
    <property type="match status" value="1"/>
</dbReference>
<dbReference type="Pfam" id="PF00188">
    <property type="entry name" value="CAP"/>
    <property type="match status" value="1"/>
</dbReference>
<dbReference type="CDD" id="cd05380">
    <property type="entry name" value="CAP_euk"/>
    <property type="match status" value="1"/>
</dbReference>
<name>A0A9D4SYN3_RHISA</name>
<dbReference type="PANTHER" id="PTHR10334">
    <property type="entry name" value="CYSTEINE-RICH SECRETORY PROTEIN-RELATED"/>
    <property type="match status" value="1"/>
</dbReference>
<dbReference type="GO" id="GO:0005576">
    <property type="term" value="C:extracellular region"/>
    <property type="evidence" value="ECO:0007669"/>
    <property type="project" value="InterPro"/>
</dbReference>
<dbReference type="InterPro" id="IPR035940">
    <property type="entry name" value="CAP_sf"/>
</dbReference>
<reference evidence="2" key="1">
    <citation type="journal article" date="2020" name="Cell">
        <title>Large-Scale Comparative Analyses of Tick Genomes Elucidate Their Genetic Diversity and Vector Capacities.</title>
        <authorList>
            <consortium name="Tick Genome and Microbiome Consortium (TIGMIC)"/>
            <person name="Jia N."/>
            <person name="Wang J."/>
            <person name="Shi W."/>
            <person name="Du L."/>
            <person name="Sun Y."/>
            <person name="Zhan W."/>
            <person name="Jiang J.F."/>
            <person name="Wang Q."/>
            <person name="Zhang B."/>
            <person name="Ji P."/>
            <person name="Bell-Sakyi L."/>
            <person name="Cui X.M."/>
            <person name="Yuan T.T."/>
            <person name="Jiang B.G."/>
            <person name="Yang W.F."/>
            <person name="Lam T.T."/>
            <person name="Chang Q.C."/>
            <person name="Ding S.J."/>
            <person name="Wang X.J."/>
            <person name="Zhu J.G."/>
            <person name="Ruan X.D."/>
            <person name="Zhao L."/>
            <person name="Wei J.T."/>
            <person name="Ye R.Z."/>
            <person name="Que T.C."/>
            <person name="Du C.H."/>
            <person name="Zhou Y.H."/>
            <person name="Cheng J.X."/>
            <person name="Dai P.F."/>
            <person name="Guo W.B."/>
            <person name="Han X.H."/>
            <person name="Huang E.J."/>
            <person name="Li L.F."/>
            <person name="Wei W."/>
            <person name="Gao Y.C."/>
            <person name="Liu J.Z."/>
            <person name="Shao H.Z."/>
            <person name="Wang X."/>
            <person name="Wang C.C."/>
            <person name="Yang T.C."/>
            <person name="Huo Q.B."/>
            <person name="Li W."/>
            <person name="Chen H.Y."/>
            <person name="Chen S.E."/>
            <person name="Zhou L.G."/>
            <person name="Ni X.B."/>
            <person name="Tian J.H."/>
            <person name="Sheng Y."/>
            <person name="Liu T."/>
            <person name="Pan Y.S."/>
            <person name="Xia L.Y."/>
            <person name="Li J."/>
            <person name="Zhao F."/>
            <person name="Cao W.C."/>
        </authorList>
    </citation>
    <scope>NUCLEOTIDE SEQUENCE</scope>
    <source>
        <strain evidence="2">Rsan-2018</strain>
    </source>
</reference>
<dbReference type="PRINTS" id="PR00838">
    <property type="entry name" value="V5ALLERGEN"/>
</dbReference>
<accession>A0A9D4SYN3</accession>
<evidence type="ECO:0000313" key="2">
    <source>
        <dbReference type="EMBL" id="KAH7957053.1"/>
    </source>
</evidence>
<dbReference type="InterPro" id="IPR018244">
    <property type="entry name" value="Allrgn_V5/Tpx1_CS"/>
</dbReference>
<dbReference type="AlphaFoldDB" id="A0A9D4SYN3"/>
<dbReference type="VEuPathDB" id="VectorBase:RSAN_046083"/>
<dbReference type="Proteomes" id="UP000821837">
    <property type="component" value="Unassembled WGS sequence"/>
</dbReference>
<dbReference type="InterPro" id="IPR002413">
    <property type="entry name" value="V5_allergen-like"/>
</dbReference>
<evidence type="ECO:0000259" key="1">
    <source>
        <dbReference type="SMART" id="SM00198"/>
    </source>
</evidence>